<dbReference type="Gene3D" id="3.10.10.10">
    <property type="entry name" value="HIV Type 1 Reverse Transcriptase, subunit A, domain 1"/>
    <property type="match status" value="1"/>
</dbReference>
<feature type="compositionally biased region" description="Basic residues" evidence="1">
    <location>
        <begin position="1914"/>
        <end position="1929"/>
    </location>
</feature>
<feature type="compositionally biased region" description="Acidic residues" evidence="1">
    <location>
        <begin position="765"/>
        <end position="780"/>
    </location>
</feature>
<protein>
    <recommendedName>
        <fullName evidence="2">Integrase catalytic domain-containing protein</fullName>
    </recommendedName>
</protein>
<feature type="region of interest" description="Disordered" evidence="1">
    <location>
        <begin position="762"/>
        <end position="782"/>
    </location>
</feature>
<dbReference type="EMBL" id="BFEA01000817">
    <property type="protein sequence ID" value="GBG90513.1"/>
    <property type="molecule type" value="Genomic_DNA"/>
</dbReference>
<name>A0A388M7Q1_CHABU</name>
<dbReference type="PANTHER" id="PTHR37984">
    <property type="entry name" value="PROTEIN CBG26694"/>
    <property type="match status" value="1"/>
</dbReference>
<feature type="region of interest" description="Disordered" evidence="1">
    <location>
        <begin position="1914"/>
        <end position="2088"/>
    </location>
</feature>
<dbReference type="InterPro" id="IPR036397">
    <property type="entry name" value="RNaseH_sf"/>
</dbReference>
<feature type="compositionally biased region" description="Basic and acidic residues" evidence="1">
    <location>
        <begin position="260"/>
        <end position="271"/>
    </location>
</feature>
<dbReference type="InterPro" id="IPR043502">
    <property type="entry name" value="DNA/RNA_pol_sf"/>
</dbReference>
<dbReference type="OrthoDB" id="446925at2759"/>
<dbReference type="InterPro" id="IPR021109">
    <property type="entry name" value="Peptidase_aspartic_dom_sf"/>
</dbReference>
<feature type="region of interest" description="Disordered" evidence="1">
    <location>
        <begin position="2145"/>
        <end position="2171"/>
    </location>
</feature>
<dbReference type="PROSITE" id="PS50994">
    <property type="entry name" value="INTEGRASE"/>
    <property type="match status" value="1"/>
</dbReference>
<feature type="region of interest" description="Disordered" evidence="1">
    <location>
        <begin position="446"/>
        <end position="472"/>
    </location>
</feature>
<dbReference type="Gene3D" id="3.30.420.10">
    <property type="entry name" value="Ribonuclease H-like superfamily/Ribonuclease H"/>
    <property type="match status" value="1"/>
</dbReference>
<feature type="domain" description="Integrase catalytic" evidence="2">
    <location>
        <begin position="1550"/>
        <end position="1707"/>
    </location>
</feature>
<evidence type="ECO:0000313" key="4">
    <source>
        <dbReference type="Proteomes" id="UP000265515"/>
    </source>
</evidence>
<feature type="compositionally biased region" description="Basic and acidic residues" evidence="1">
    <location>
        <begin position="1861"/>
        <end position="1870"/>
    </location>
</feature>
<gene>
    <name evidence="3" type="ORF">CBR_g50857</name>
</gene>
<dbReference type="InterPro" id="IPR043128">
    <property type="entry name" value="Rev_trsase/Diguanyl_cyclase"/>
</dbReference>
<dbReference type="Gene3D" id="1.10.340.70">
    <property type="match status" value="1"/>
</dbReference>
<dbReference type="Pfam" id="PF00078">
    <property type="entry name" value="RVT_1"/>
    <property type="match status" value="1"/>
</dbReference>
<dbReference type="Gene3D" id="3.30.70.270">
    <property type="match status" value="2"/>
</dbReference>
<dbReference type="Gramene" id="GBG90513">
    <property type="protein sequence ID" value="GBG90513"/>
    <property type="gene ID" value="CBR_g50857"/>
</dbReference>
<dbReference type="SUPFAM" id="SSF50630">
    <property type="entry name" value="Acid proteases"/>
    <property type="match status" value="1"/>
</dbReference>
<feature type="region of interest" description="Disordered" evidence="1">
    <location>
        <begin position="237"/>
        <end position="333"/>
    </location>
</feature>
<dbReference type="CDD" id="cd00303">
    <property type="entry name" value="retropepsin_like"/>
    <property type="match status" value="1"/>
</dbReference>
<proteinExistence type="predicted"/>
<dbReference type="InterPro" id="IPR001584">
    <property type="entry name" value="Integrase_cat-core"/>
</dbReference>
<feature type="compositionally biased region" description="Acidic residues" evidence="1">
    <location>
        <begin position="2037"/>
        <end position="2049"/>
    </location>
</feature>
<dbReference type="InterPro" id="IPR041588">
    <property type="entry name" value="Integrase_H2C2"/>
</dbReference>
<dbReference type="PANTHER" id="PTHR37984:SF15">
    <property type="entry name" value="INTEGRASE CATALYTIC DOMAIN-CONTAINING PROTEIN"/>
    <property type="match status" value="1"/>
</dbReference>
<dbReference type="InterPro" id="IPR050951">
    <property type="entry name" value="Retrovirus_Pol_polyprotein"/>
</dbReference>
<dbReference type="InterPro" id="IPR012337">
    <property type="entry name" value="RNaseH-like_sf"/>
</dbReference>
<reference evidence="3 4" key="1">
    <citation type="journal article" date="2018" name="Cell">
        <title>The Chara Genome: Secondary Complexity and Implications for Plant Terrestrialization.</title>
        <authorList>
            <person name="Nishiyama T."/>
            <person name="Sakayama H."/>
            <person name="Vries J.D."/>
            <person name="Buschmann H."/>
            <person name="Saint-Marcoux D."/>
            <person name="Ullrich K.K."/>
            <person name="Haas F.B."/>
            <person name="Vanderstraeten L."/>
            <person name="Becker D."/>
            <person name="Lang D."/>
            <person name="Vosolsobe S."/>
            <person name="Rombauts S."/>
            <person name="Wilhelmsson P.K.I."/>
            <person name="Janitza P."/>
            <person name="Kern R."/>
            <person name="Heyl A."/>
            <person name="Rumpler F."/>
            <person name="Villalobos L.I.A.C."/>
            <person name="Clay J.M."/>
            <person name="Skokan R."/>
            <person name="Toyoda A."/>
            <person name="Suzuki Y."/>
            <person name="Kagoshima H."/>
            <person name="Schijlen E."/>
            <person name="Tajeshwar N."/>
            <person name="Catarino B."/>
            <person name="Hetherington A.J."/>
            <person name="Saltykova A."/>
            <person name="Bonnot C."/>
            <person name="Breuninger H."/>
            <person name="Symeonidi A."/>
            <person name="Radhakrishnan G.V."/>
            <person name="Van Nieuwerburgh F."/>
            <person name="Deforce D."/>
            <person name="Chang C."/>
            <person name="Karol K.G."/>
            <person name="Hedrich R."/>
            <person name="Ulvskov P."/>
            <person name="Glockner G."/>
            <person name="Delwiche C.F."/>
            <person name="Petrasek J."/>
            <person name="Van de Peer Y."/>
            <person name="Friml J."/>
            <person name="Beilby M."/>
            <person name="Dolan L."/>
            <person name="Kohara Y."/>
            <person name="Sugano S."/>
            <person name="Fujiyama A."/>
            <person name="Delaux P.-M."/>
            <person name="Quint M."/>
            <person name="TheiBen G."/>
            <person name="Hagemann M."/>
            <person name="Harholt J."/>
            <person name="Dunand C."/>
            <person name="Zachgo S."/>
            <person name="Langdale J."/>
            <person name="Maumus F."/>
            <person name="Straeten D.V.D."/>
            <person name="Gould S.B."/>
            <person name="Rensing S.A."/>
        </authorList>
    </citation>
    <scope>NUCLEOTIDE SEQUENCE [LARGE SCALE GENOMIC DNA]</scope>
    <source>
        <strain evidence="3 4">S276</strain>
    </source>
</reference>
<dbReference type="Gene3D" id="2.40.70.10">
    <property type="entry name" value="Acid Proteases"/>
    <property type="match status" value="1"/>
</dbReference>
<sequence>MVRRMTFWEDRPRGIRPPRALGDRVEISLPSRNVVSNSVMDWVGVELVEDTVYLVIELEWRTRGEFGGVNLDLPRRVHATGSLHLLEEGWRTFGIALASGDDPVRMFEGAWQITWREGFEFADPERDDVTAEVKVAAAGVFELPNEVIWMSLPPFLLRRMGGIKRVEQAVTVVTRLDFDEALMYREYYRAFLEMGPFGDEQGREVLCILRAVVNTRSGVPQISDETMWRVIRREASMATEDETGNHESEGGPGLGGIAEQSKEGQKDRESTNPDGTKGNRNEMSSGESSGKAGGSRQGTQENKEGRNKDSASPGNSEGALSKKVRVTDARHKLAEMEKRTAEYKARLIEEMMIGNEEGPLQEVPQDERKTSRGGTGQGDKGSDRGGTPSKRRKERKNSPGMEAEKAMNPLAIDCRASRLPASPAVSRGCEGLWSLRERVLGWFDPKGTAKTRGGQKASKEGPDTSMVGEASSSEGGLRKIVSSLARALNKNQGYLADAKKNLTFDGANITEFLIDYENLAALLKWTEEEKMDHLGQHVSLSLGRDIMAIVAASRSWKETRDVMMRKYLAAEKMATEADLAAVQRKNFATYNDFLREFTLVALRIPGVTDRIMSKCFLRQFSEFDKDKILQAYQQTSKFVNTRDVDFSTVTDLAEKTVVTETLALLKEGEIIDLTSRTGDRAEPEAEELEKVYGKPREDEPTDKVTAAKKKFRYQISILSMYEIDDTLGKLLGTMVSVSFQTMLQANPRLLKGLRQLLTRRRVETDENPELPEEEREEEPLQEVANLQRSRGDLEDLEKAFADIRLSLPDREGGEVMRAPPRTKLNFHALPVGKLKVQIRTYHTDALVDGGAEITLIRKDFATVTGCTVNKEVTGSIRGAGGEIPFAGYVTKCAVKAGVRESIWSFQRMTVMEEMDHDIILGGPWCANVEMIGMHLHDDTYMVDIEDPVTGRGTLLRLLGTGGDPPKGKMATWSPSFEDSARKGAFARMEGGEVTDLHRAKMDSFVAEPTASPYANRWFVFRKPNKTLRWIQDLQKLNAVTIWDAGSLPQADLLAESHVGRSIYFLIDLYSGYDQLPLDVRDRPYTAMHTPVGQLQMQVTPMGFTNAVAEAQRRMLAVAGDMFPEKCEPYIDDNPIKGAQEKDETEVQPGIRKFVLDHLQDIKDLLRRFLVYNITASGPKSILVVQEVTILGFRCGAYGRKPDPAKTDKISQWPTPLPTTTEVRAFLGVVGFWRIFIKNFAKIAEPIRAMIREEGTMEWTEEREGAVQTLKDILTLEQVALPAPCVNDEVGRPFILETDGGPLAVGDVLIQRDEGGKERPIRRDSCGGQRNDGRGVRIWGTIVGPKEAVVAELREGPVTTRGRKEERDSWGTIVGPKEELIAMTVEGGREAVMSVVESWERKELQWLVNQMQEKKEVDREGKEFFYVQSYEGLFREIGLLLVGNKQPLEVGIKASEEAGRYVLRGGHLFRREEGTMPRRVVCGRSRQLDVIQAMHDGLAGGHRSSKGTLAKIAPLYYWPGMIGMVATYCQTCLICQERSSTRVFEPLRPTRVLGPGHLVDVDLAVMPVSTDGYRYILDARDNLSGFVEAVALKKKTGRSVADWIEDFYLRHPFARRFIADNGTKFVNQEVLGMLKRLCVPIKLIEPYHPEANAPVERGHRTLKNTIAKLAADHLGSWPRYLKQAVFSENMTPKRTTGCIPAELWYEREIDFPVEALIPTWNRLDDDPRMTTEELIEARCQEVLKNEEVMEDIANRVLDSRMRDKARWDQVKNVRKEPLQVGEMVLLRNLALESTWSGQLGKRFKGPYRVVKRVGLNTFALEDLDGTGLKGPFPGQWLIRFLSRYPVEQWLQKAEDKETEEQQGLKERKMEFGNENDSEAINRPAGGEEAGPSQERRTAKRKLYIGLMGGPVVGRGGRKCLCRKPSPLRKGKGIEISSDSEGGKEKAEVEEGRNADMGDKVHVSIEKGANRGKRRETWHAESEGGQDMRNEQEDEDEKRESPLEGRSGHDSCEGYETGTEIPFTYDPKNLAGGYSPIQTEDEEDEEEDVQEVIEISSGDERDEISRPSEEGRPPMHQPGDGAFRWEDEFGPTPSHLFQQWTNVIRHEWIMKTRELAKAGVEVTPLDFFSEIKLQGIARKKRKIETYGLGVRKPAEEQGGQGTGQDEAQDSNWN</sequence>
<dbReference type="Proteomes" id="UP000265515">
    <property type="component" value="Unassembled WGS sequence"/>
</dbReference>
<accession>A0A388M7Q1</accession>
<dbReference type="InterPro" id="IPR000477">
    <property type="entry name" value="RT_dom"/>
</dbReference>
<dbReference type="GO" id="GO:0015074">
    <property type="term" value="P:DNA integration"/>
    <property type="evidence" value="ECO:0007669"/>
    <property type="project" value="InterPro"/>
</dbReference>
<evidence type="ECO:0000256" key="1">
    <source>
        <dbReference type="SAM" id="MobiDB-lite"/>
    </source>
</evidence>
<keyword evidence="4" id="KW-1185">Reference proteome</keyword>
<evidence type="ECO:0000313" key="3">
    <source>
        <dbReference type="EMBL" id="GBG90513.1"/>
    </source>
</evidence>
<feature type="compositionally biased region" description="Basic and acidic residues" evidence="1">
    <location>
        <begin position="2061"/>
        <end position="2071"/>
    </location>
</feature>
<dbReference type="GO" id="GO:0003676">
    <property type="term" value="F:nucleic acid binding"/>
    <property type="evidence" value="ECO:0007669"/>
    <property type="project" value="InterPro"/>
</dbReference>
<feature type="region of interest" description="Disordered" evidence="1">
    <location>
        <begin position="354"/>
        <end position="408"/>
    </location>
</feature>
<dbReference type="Pfam" id="PF17921">
    <property type="entry name" value="Integrase_H2C2"/>
    <property type="match status" value="1"/>
</dbReference>
<feature type="region of interest" description="Disordered" evidence="1">
    <location>
        <begin position="1852"/>
        <end position="1895"/>
    </location>
</feature>
<feature type="compositionally biased region" description="Basic and acidic residues" evidence="1">
    <location>
        <begin position="1996"/>
        <end position="2010"/>
    </location>
</feature>
<comment type="caution">
    <text evidence="3">The sequence shown here is derived from an EMBL/GenBank/DDBJ whole genome shotgun (WGS) entry which is preliminary data.</text>
</comment>
<dbReference type="CDD" id="cd01647">
    <property type="entry name" value="RT_LTR"/>
    <property type="match status" value="1"/>
</dbReference>
<dbReference type="SUPFAM" id="SSF53098">
    <property type="entry name" value="Ribonuclease H-like"/>
    <property type="match status" value="1"/>
</dbReference>
<evidence type="ECO:0000259" key="2">
    <source>
        <dbReference type="PROSITE" id="PS50994"/>
    </source>
</evidence>
<dbReference type="SUPFAM" id="SSF56672">
    <property type="entry name" value="DNA/RNA polymerases"/>
    <property type="match status" value="1"/>
</dbReference>
<organism evidence="3 4">
    <name type="scientific">Chara braunii</name>
    <name type="common">Braun's stonewort</name>
    <dbReference type="NCBI Taxonomy" id="69332"/>
    <lineage>
        <taxon>Eukaryota</taxon>
        <taxon>Viridiplantae</taxon>
        <taxon>Streptophyta</taxon>
        <taxon>Charophyceae</taxon>
        <taxon>Charales</taxon>
        <taxon>Characeae</taxon>
        <taxon>Chara</taxon>
    </lineage>
</organism>
<feature type="compositionally biased region" description="Basic and acidic residues" evidence="1">
    <location>
        <begin position="1939"/>
        <end position="1989"/>
    </location>
</feature>